<gene>
    <name evidence="2" type="ORF">SERIO_v1c08550</name>
</gene>
<feature type="transmembrane region" description="Helical" evidence="1">
    <location>
        <begin position="304"/>
        <end position="326"/>
    </location>
</feature>
<feature type="transmembrane region" description="Helical" evidence="1">
    <location>
        <begin position="333"/>
        <end position="362"/>
    </location>
</feature>
<feature type="transmembrane region" description="Helical" evidence="1">
    <location>
        <begin position="84"/>
        <end position="104"/>
    </location>
</feature>
<protein>
    <recommendedName>
        <fullName evidence="4">Transmembrane protein</fullName>
    </recommendedName>
</protein>
<keyword evidence="1" id="KW-0472">Membrane</keyword>
<feature type="transmembrane region" description="Helical" evidence="1">
    <location>
        <begin position="264"/>
        <end position="284"/>
    </location>
</feature>
<keyword evidence="1" id="KW-1133">Transmembrane helix</keyword>
<organism evidence="2 3">
    <name type="scientific">Spiroplasma eriocheiris</name>
    <dbReference type="NCBI Taxonomy" id="315358"/>
    <lineage>
        <taxon>Bacteria</taxon>
        <taxon>Bacillati</taxon>
        <taxon>Mycoplasmatota</taxon>
        <taxon>Mollicutes</taxon>
        <taxon>Entomoplasmatales</taxon>
        <taxon>Spiroplasmataceae</taxon>
        <taxon>Spiroplasma</taxon>
    </lineage>
</organism>
<feature type="transmembrane region" description="Helical" evidence="1">
    <location>
        <begin position="154"/>
        <end position="176"/>
    </location>
</feature>
<feature type="transmembrane region" description="Helical" evidence="1">
    <location>
        <begin position="116"/>
        <end position="142"/>
    </location>
</feature>
<accession>A0A0H3XIU0</accession>
<sequence length="394" mass="46109">MKKLFTDKMLLIYRIIGVILIFIFLVLDFILVLSTAGADHLNSYGERLSHYYAYFTTQSNYLVFGYFVFYLFHKKFKNTKPDFIIRLMATVYITMTMLVFWLGLFTQGDIVQGMSVYEWISTVILHTVIPVAMILSFCMTAGDAFYKFSNHHKGNYWIICLYPFLYLICILVRGYIRHLDHKPANTLFPYFFLDFYATNGVAMLAAGSVLVFVLCTSFQYFFIWVNNLFYFKRQIKEHHPEKVKEIKTIIDIKKYQKLDHKGKIALILAIVVACFNIIFSVLYYTLRDVWSKVLNYPYNNSIVLAFSIIIIVFSTITIVFSILGFANFYWARIIVGFLSVALICFNWIWIVGPIFDIAIAFICFNNPKYSQADLDLYLTKKKTKVDLEKIKLDD</sequence>
<dbReference type="RefSeq" id="WP_047791618.1">
    <property type="nucleotide sequence ID" value="NZ_CP011856.1"/>
</dbReference>
<evidence type="ECO:0000256" key="1">
    <source>
        <dbReference type="SAM" id="Phobius"/>
    </source>
</evidence>
<feature type="transmembrane region" description="Helical" evidence="1">
    <location>
        <begin position="51"/>
        <end position="72"/>
    </location>
</feature>
<dbReference type="PATRIC" id="fig|743698.3.peg.861"/>
<dbReference type="KEGG" id="seri:SERIO_v1c08550"/>
<proteinExistence type="predicted"/>
<reference evidence="3" key="2">
    <citation type="submission" date="2015-06" db="EMBL/GenBank/DDBJ databases">
        <title>Complete genome sequence of Spiroplasma eriocheiris TDA-040725-5 (DSM 21848).</title>
        <authorList>
            <person name="Lo W.-S."/>
            <person name="Kuo C.-H."/>
        </authorList>
    </citation>
    <scope>NUCLEOTIDE SEQUENCE [LARGE SCALE GENOMIC DNA]</scope>
    <source>
        <strain evidence="3">TDA-040725-5</strain>
    </source>
</reference>
<evidence type="ECO:0008006" key="4">
    <source>
        <dbReference type="Google" id="ProtNLM"/>
    </source>
</evidence>
<reference evidence="2 3" key="1">
    <citation type="journal article" date="2015" name="Genome Biol. Evol.">
        <title>Found and Lost: The Fates of Horizontally Acquired Genes in Arthropod-Symbiotic Spiroplasma.</title>
        <authorList>
            <person name="Lo W.S."/>
            <person name="Gasparich G.E."/>
            <person name="Kuo C.H."/>
        </authorList>
    </citation>
    <scope>NUCLEOTIDE SEQUENCE [LARGE SCALE GENOMIC DNA]</scope>
    <source>
        <strain evidence="3">TDA-040725-5</strain>
    </source>
</reference>
<keyword evidence="3" id="KW-1185">Reference proteome</keyword>
<keyword evidence="1" id="KW-0812">Transmembrane</keyword>
<dbReference type="AlphaFoldDB" id="A0A0H3XIU0"/>
<dbReference type="EMBL" id="CP011856">
    <property type="protein sequence ID" value="AKM54415.1"/>
    <property type="molecule type" value="Genomic_DNA"/>
</dbReference>
<evidence type="ECO:0000313" key="3">
    <source>
        <dbReference type="Proteomes" id="UP000035661"/>
    </source>
</evidence>
<evidence type="ECO:0000313" key="2">
    <source>
        <dbReference type="EMBL" id="AKM54415.1"/>
    </source>
</evidence>
<name>A0A0H3XIU0_9MOLU</name>
<feature type="transmembrane region" description="Helical" evidence="1">
    <location>
        <begin position="12"/>
        <end position="31"/>
    </location>
</feature>
<dbReference type="Proteomes" id="UP000035661">
    <property type="component" value="Chromosome"/>
</dbReference>
<feature type="transmembrane region" description="Helical" evidence="1">
    <location>
        <begin position="196"/>
        <end position="223"/>
    </location>
</feature>